<comment type="caution">
    <text evidence="3">The sequence shown here is derived from an EMBL/GenBank/DDBJ whole genome shotgun (WGS) entry which is preliminary data.</text>
</comment>
<dbReference type="Pfam" id="PF11905">
    <property type="entry name" value="DUF3425"/>
    <property type="match status" value="1"/>
</dbReference>
<feature type="compositionally biased region" description="Polar residues" evidence="1">
    <location>
        <begin position="12"/>
        <end position="21"/>
    </location>
</feature>
<keyword evidence="4" id="KW-1185">Reference proteome</keyword>
<dbReference type="HOGENOM" id="CLU_290387_0_0_1"/>
<feature type="region of interest" description="Disordered" evidence="1">
    <location>
        <begin position="374"/>
        <end position="470"/>
    </location>
</feature>
<protein>
    <recommendedName>
        <fullName evidence="2">BZIP domain-containing protein</fullName>
    </recommendedName>
</protein>
<dbReference type="PANTHER" id="PTHR38116:SF9">
    <property type="entry name" value="BZIP DOMAIN-CONTAINING PROTEIN"/>
    <property type="match status" value="1"/>
</dbReference>
<evidence type="ECO:0000313" key="4">
    <source>
        <dbReference type="Proteomes" id="UP000027361"/>
    </source>
</evidence>
<sequence length="1054" mass="111043">MGKKASGGAAQRTHTNPNATQFDLGELGQSMPTAVQHGFSSMLFRGPQPKPITGGGEVSETSGSTVRSRNSAAGAGASGNGGQRKGNHWLKSMQRATGQGDEDDDEDDDVDSGVSDEEEEASHGVQSGVAAQGQKEAPTAGDASAVAGISKGKGAAVGKQSATKTGNRSRNQHEAALTDPKKAAQYDVHRNIACGKKKQRSHSNGGADGGLTENNASMFNVLAGGAHGGPCAAANGAGGVGIEEESADLDKARKAQNRIAQREFRQRKQEYIRALECRVELLSTDHDTQVDRLRWLLRQLLIENNQLRAVLGLLSSFVGEKGMGGFLGSNQDVKKELEELLLTTSERTVTQAWHTWPGQKESGVLRQMRVDAHLPPEGLPESADRFAHQQKQRHQASVSQNKASSLADETNKGQKRKAGDTAPPIDSSSGGAGSAAADGDAASSARSASTGATPEEGGMQHPNEHRAPFGDSILAGSRVVSSGFKKPRFLEADDRAPDALLKEPPSSSSNHNQLTQSPIEIQQQPHQQQGFRMTSSSNHDPMTLPAGASAAAFMDMMRNVSSHLDGWRHHQQQAQTSVTGNGSGMEPSSSTSASAPLASSAASALRSAHQGAGPFPPFGLHGTFGLGGLDILRGMPSANGGSGDGSSVDLLVGNANEGSEGVMAATYGPSLHQAGFSAIGELPISGSLQNDFNLGFWQDQNTITNAFAAAAFQAIGRSQPNSNAASPAAANSTHEAAAAAAAAGSRMSPLTNNTYQTIPGMQGGPGQAASPSTSSGSPASAHVRKPASVGHGPTHRSPSMAAAAVDSSMQGSRSRADSDLSKACSASDSATGSVAAPGQYNCGPKCQEDCADIRHMKFTFERINNARKRFGRTDLLPLWTPHECSHTELKPADLERLRELDASGRDFPSGMTKTEEELERLNEAAMLSCHHLENFRRNPAYCLPSLLRPSVKQLSIPHDPLIDCLPFPGLRDSLITHPSEIDLDDVYFHMCQQTEVHDGDIMAEGTWELGVPFLIRYNHLIDDRTLSVCNKHRVARGEQPISRADLVSLARNSG</sequence>
<feature type="compositionally biased region" description="Acidic residues" evidence="1">
    <location>
        <begin position="100"/>
        <end position="120"/>
    </location>
</feature>
<feature type="region of interest" description="Disordered" evidence="1">
    <location>
        <begin position="1"/>
        <end position="184"/>
    </location>
</feature>
<evidence type="ECO:0000259" key="2">
    <source>
        <dbReference type="PROSITE" id="PS00036"/>
    </source>
</evidence>
<dbReference type="AlphaFoldDB" id="A0A066W0S7"/>
<dbReference type="STRING" id="1037660.A0A066W0S7"/>
<feature type="compositionally biased region" description="Polar residues" evidence="1">
    <location>
        <begin position="748"/>
        <end position="759"/>
    </location>
</feature>
<dbReference type="GeneID" id="25261528"/>
<name>A0A066W0S7_TILAU</name>
<evidence type="ECO:0000313" key="3">
    <source>
        <dbReference type="EMBL" id="KDN44360.1"/>
    </source>
</evidence>
<feature type="compositionally biased region" description="Low complexity" evidence="1">
    <location>
        <begin position="767"/>
        <end position="781"/>
    </location>
</feature>
<organism evidence="3 4">
    <name type="scientific">Tilletiaria anomala (strain ATCC 24038 / CBS 436.72 / UBC 951)</name>
    <dbReference type="NCBI Taxonomy" id="1037660"/>
    <lineage>
        <taxon>Eukaryota</taxon>
        <taxon>Fungi</taxon>
        <taxon>Dikarya</taxon>
        <taxon>Basidiomycota</taxon>
        <taxon>Ustilaginomycotina</taxon>
        <taxon>Exobasidiomycetes</taxon>
        <taxon>Georgefischeriales</taxon>
        <taxon>Tilletiariaceae</taxon>
        <taxon>Tilletiaria</taxon>
    </lineage>
</organism>
<feature type="compositionally biased region" description="Polar residues" evidence="1">
    <location>
        <begin position="160"/>
        <end position="169"/>
    </location>
</feature>
<feature type="compositionally biased region" description="Polar residues" evidence="1">
    <location>
        <begin position="530"/>
        <end position="540"/>
    </location>
</feature>
<proteinExistence type="predicted"/>
<feature type="region of interest" description="Disordered" evidence="1">
    <location>
        <begin position="566"/>
        <end position="597"/>
    </location>
</feature>
<feature type="region of interest" description="Disordered" evidence="1">
    <location>
        <begin position="522"/>
        <end position="545"/>
    </location>
</feature>
<dbReference type="InterPro" id="IPR004827">
    <property type="entry name" value="bZIP"/>
</dbReference>
<dbReference type="Proteomes" id="UP000027361">
    <property type="component" value="Unassembled WGS sequence"/>
</dbReference>
<gene>
    <name evidence="3" type="ORF">K437DRAFT_138437</name>
</gene>
<accession>A0A066W0S7</accession>
<dbReference type="InterPro" id="IPR021833">
    <property type="entry name" value="DUF3425"/>
</dbReference>
<dbReference type="PANTHER" id="PTHR38116">
    <property type="entry name" value="CHROMOSOME 7, WHOLE GENOME SHOTGUN SEQUENCE"/>
    <property type="match status" value="1"/>
</dbReference>
<dbReference type="RefSeq" id="XP_013242730.1">
    <property type="nucleotide sequence ID" value="XM_013387276.1"/>
</dbReference>
<dbReference type="OrthoDB" id="2245989at2759"/>
<evidence type="ECO:0000256" key="1">
    <source>
        <dbReference type="SAM" id="MobiDB-lite"/>
    </source>
</evidence>
<dbReference type="CDD" id="cd14688">
    <property type="entry name" value="bZIP_YAP"/>
    <property type="match status" value="1"/>
</dbReference>
<dbReference type="PROSITE" id="PS00036">
    <property type="entry name" value="BZIP_BASIC"/>
    <property type="match status" value="1"/>
</dbReference>
<dbReference type="Gene3D" id="1.20.5.170">
    <property type="match status" value="1"/>
</dbReference>
<reference evidence="3 4" key="1">
    <citation type="submission" date="2014-05" db="EMBL/GenBank/DDBJ databases">
        <title>Draft genome sequence of a rare smut relative, Tilletiaria anomala UBC 951.</title>
        <authorList>
            <consortium name="DOE Joint Genome Institute"/>
            <person name="Toome M."/>
            <person name="Kuo A."/>
            <person name="Henrissat B."/>
            <person name="Lipzen A."/>
            <person name="Tritt A."/>
            <person name="Yoshinaga Y."/>
            <person name="Zane M."/>
            <person name="Barry K."/>
            <person name="Grigoriev I.V."/>
            <person name="Spatafora J.W."/>
            <person name="Aimea M.C."/>
        </authorList>
    </citation>
    <scope>NUCLEOTIDE SEQUENCE [LARGE SCALE GENOMIC DNA]</scope>
    <source>
        <strain evidence="3 4">UBC 951</strain>
    </source>
</reference>
<dbReference type="GO" id="GO:0003700">
    <property type="term" value="F:DNA-binding transcription factor activity"/>
    <property type="evidence" value="ECO:0007669"/>
    <property type="project" value="InterPro"/>
</dbReference>
<feature type="compositionally biased region" description="Low complexity" evidence="1">
    <location>
        <begin position="587"/>
        <end position="597"/>
    </location>
</feature>
<feature type="compositionally biased region" description="Low complexity" evidence="1">
    <location>
        <begin position="58"/>
        <end position="75"/>
    </location>
</feature>
<feature type="compositionally biased region" description="Polar residues" evidence="1">
    <location>
        <begin position="395"/>
        <end position="408"/>
    </location>
</feature>
<dbReference type="EMBL" id="JMSN01000052">
    <property type="protein sequence ID" value="KDN44360.1"/>
    <property type="molecule type" value="Genomic_DNA"/>
</dbReference>
<dbReference type="Pfam" id="PF00170">
    <property type="entry name" value="bZIP_1"/>
    <property type="match status" value="1"/>
</dbReference>
<feature type="compositionally biased region" description="Low complexity" evidence="1">
    <location>
        <begin position="426"/>
        <end position="452"/>
    </location>
</feature>
<dbReference type="SUPFAM" id="SSF57959">
    <property type="entry name" value="Leucine zipper domain"/>
    <property type="match status" value="1"/>
</dbReference>
<dbReference type="InParanoid" id="A0A066W0S7"/>
<dbReference type="SMART" id="SM00338">
    <property type="entry name" value="BRLZ"/>
    <property type="match status" value="1"/>
</dbReference>
<dbReference type="InterPro" id="IPR046347">
    <property type="entry name" value="bZIP_sf"/>
</dbReference>
<feature type="region of interest" description="Disordered" evidence="1">
    <location>
        <begin position="740"/>
        <end position="838"/>
    </location>
</feature>
<feature type="domain" description="BZIP" evidence="2">
    <location>
        <begin position="253"/>
        <end position="267"/>
    </location>
</feature>